<proteinExistence type="predicted"/>
<dbReference type="Proteomes" id="UP001632038">
    <property type="component" value="Unassembled WGS sequence"/>
</dbReference>
<dbReference type="AlphaFoldDB" id="A0ABD3CVX4"/>
<keyword evidence="3" id="KW-1185">Reference proteome</keyword>
<reference evidence="3" key="1">
    <citation type="journal article" date="2024" name="IScience">
        <title>Strigolactones Initiate the Formation of Haustorium-like Structures in Castilleja.</title>
        <authorList>
            <person name="Buerger M."/>
            <person name="Peterson D."/>
            <person name="Chory J."/>
        </authorList>
    </citation>
    <scope>NUCLEOTIDE SEQUENCE [LARGE SCALE GENOMIC DNA]</scope>
</reference>
<evidence type="ECO:0000256" key="1">
    <source>
        <dbReference type="SAM" id="MobiDB-lite"/>
    </source>
</evidence>
<protein>
    <submittedName>
        <fullName evidence="2">Uncharacterized protein</fullName>
    </submittedName>
</protein>
<comment type="caution">
    <text evidence="2">The sequence shown here is derived from an EMBL/GenBank/DDBJ whole genome shotgun (WGS) entry which is preliminary data.</text>
</comment>
<organism evidence="2 3">
    <name type="scientific">Castilleja foliolosa</name>
    <dbReference type="NCBI Taxonomy" id="1961234"/>
    <lineage>
        <taxon>Eukaryota</taxon>
        <taxon>Viridiplantae</taxon>
        <taxon>Streptophyta</taxon>
        <taxon>Embryophyta</taxon>
        <taxon>Tracheophyta</taxon>
        <taxon>Spermatophyta</taxon>
        <taxon>Magnoliopsida</taxon>
        <taxon>eudicotyledons</taxon>
        <taxon>Gunneridae</taxon>
        <taxon>Pentapetalae</taxon>
        <taxon>asterids</taxon>
        <taxon>lamiids</taxon>
        <taxon>Lamiales</taxon>
        <taxon>Orobanchaceae</taxon>
        <taxon>Pedicularideae</taxon>
        <taxon>Castillejinae</taxon>
        <taxon>Castilleja</taxon>
    </lineage>
</organism>
<accession>A0ABD3CVX4</accession>
<feature type="region of interest" description="Disordered" evidence="1">
    <location>
        <begin position="23"/>
        <end position="131"/>
    </location>
</feature>
<sequence>MEAETAQDPFVSIVALARESENFVGSKSEEFSSSPDPRLYNSPGIIMVSPPGSISSARQQSEDDEVFGTPPENNLHAYFSAEDQNLDELSSGGADVGDGCDRSKKARVSEAGLDDESESKRIRDPGEEISGETVPAVDTEVIVDDWCGGVGFVLVSVHGRLFNPKDLQPSAKMANLAFGDDKIFFFFN</sequence>
<evidence type="ECO:0000313" key="3">
    <source>
        <dbReference type="Proteomes" id="UP001632038"/>
    </source>
</evidence>
<name>A0ABD3CVX4_9LAMI</name>
<dbReference type="EMBL" id="JAVIJP010000028">
    <property type="protein sequence ID" value="KAL3634168.1"/>
    <property type="molecule type" value="Genomic_DNA"/>
</dbReference>
<gene>
    <name evidence="2" type="ORF">CASFOL_021222</name>
</gene>
<evidence type="ECO:0000313" key="2">
    <source>
        <dbReference type="EMBL" id="KAL3634168.1"/>
    </source>
</evidence>